<dbReference type="HAMAP" id="MF_01057">
    <property type="entry name" value="tRNA_methyltr_TrmB"/>
    <property type="match status" value="1"/>
</dbReference>
<evidence type="ECO:0000256" key="2">
    <source>
        <dbReference type="ARBA" id="ARBA00003015"/>
    </source>
</evidence>
<feature type="binding site" evidence="7">
    <location>
        <position position="180"/>
    </location>
    <ligand>
        <name>substrate</name>
    </ligand>
</feature>
<keyword evidence="3 7" id="KW-0489">Methyltransferase</keyword>
<comment type="function">
    <text evidence="2 7">Catalyzes the formation of N(7)-methylguanine at position 46 (m7G46) in tRNA.</text>
</comment>
<dbReference type="Proteomes" id="UP000321113">
    <property type="component" value="Unassembled WGS sequence"/>
</dbReference>
<dbReference type="InterPro" id="IPR003358">
    <property type="entry name" value="tRNA_(Gua-N-7)_MeTrfase_Trmb"/>
</dbReference>
<dbReference type="UniPathway" id="UPA00989"/>
<comment type="similarity">
    <text evidence="7">Belongs to the class I-like SAM-binding methyltransferase superfamily. TrmB family.</text>
</comment>
<accession>A0A511QUL3</accession>
<proteinExistence type="inferred from homology"/>
<reference evidence="8 9" key="1">
    <citation type="submission" date="2019-07" db="EMBL/GenBank/DDBJ databases">
        <title>Whole genome shotgun sequence of Vibrio superstes NBRC 103154.</title>
        <authorList>
            <person name="Hosoyama A."/>
            <person name="Uohara A."/>
            <person name="Ohji S."/>
            <person name="Ichikawa N."/>
        </authorList>
    </citation>
    <scope>NUCLEOTIDE SEQUENCE [LARGE SCALE GENOMIC DNA]</scope>
    <source>
        <strain evidence="8 9">NBRC 103154</strain>
    </source>
</reference>
<dbReference type="PANTHER" id="PTHR23417:SF14">
    <property type="entry name" value="PENTACOTRIPEPTIDE-REPEAT REGION OF PRORP DOMAIN-CONTAINING PROTEIN"/>
    <property type="match status" value="1"/>
</dbReference>
<evidence type="ECO:0000256" key="4">
    <source>
        <dbReference type="ARBA" id="ARBA00022679"/>
    </source>
</evidence>
<keyword evidence="9" id="KW-1185">Reference proteome</keyword>
<dbReference type="GO" id="GO:0008176">
    <property type="term" value="F:tRNA (guanine(46)-N7)-methyltransferase activity"/>
    <property type="evidence" value="ECO:0007669"/>
    <property type="project" value="UniProtKB-UniRule"/>
</dbReference>
<keyword evidence="5 7" id="KW-0949">S-adenosyl-L-methionine</keyword>
<feature type="binding site" evidence="7">
    <location>
        <begin position="217"/>
        <end position="220"/>
    </location>
    <ligand>
        <name>substrate</name>
    </ligand>
</feature>
<evidence type="ECO:0000256" key="1">
    <source>
        <dbReference type="ARBA" id="ARBA00000142"/>
    </source>
</evidence>
<dbReference type="InterPro" id="IPR029063">
    <property type="entry name" value="SAM-dependent_MTases_sf"/>
</dbReference>
<dbReference type="RefSeq" id="WP_119011355.1">
    <property type="nucleotide sequence ID" value="NZ_BJXK01000016.1"/>
</dbReference>
<dbReference type="Pfam" id="PF02390">
    <property type="entry name" value="Methyltransf_4"/>
    <property type="match status" value="1"/>
</dbReference>
<evidence type="ECO:0000256" key="6">
    <source>
        <dbReference type="ARBA" id="ARBA00022694"/>
    </source>
</evidence>
<comment type="caution">
    <text evidence="7">Lacks conserved residue(s) required for the propagation of feature annotation.</text>
</comment>
<feature type="binding site" evidence="7">
    <location>
        <position position="93"/>
    </location>
    <ligand>
        <name>S-adenosyl-L-methionine</name>
        <dbReference type="ChEBI" id="CHEBI:59789"/>
    </ligand>
</feature>
<name>A0A511QUL3_9VIBR</name>
<keyword evidence="6 7" id="KW-0819">tRNA processing</keyword>
<feature type="binding site" evidence="7">
    <location>
        <position position="120"/>
    </location>
    <ligand>
        <name>S-adenosyl-L-methionine</name>
        <dbReference type="ChEBI" id="CHEBI:59789"/>
    </ligand>
</feature>
<evidence type="ECO:0000256" key="5">
    <source>
        <dbReference type="ARBA" id="ARBA00022691"/>
    </source>
</evidence>
<dbReference type="PROSITE" id="PS51625">
    <property type="entry name" value="SAM_MT_TRMB"/>
    <property type="match status" value="1"/>
</dbReference>
<dbReference type="Gene3D" id="3.40.50.150">
    <property type="entry name" value="Vaccinia Virus protein VP39"/>
    <property type="match status" value="1"/>
</dbReference>
<comment type="catalytic activity">
    <reaction evidence="1 7">
        <text>guanosine(46) in tRNA + S-adenosyl-L-methionine = N(7)-methylguanosine(46) in tRNA + S-adenosyl-L-homocysteine</text>
        <dbReference type="Rhea" id="RHEA:42708"/>
        <dbReference type="Rhea" id="RHEA-COMP:10188"/>
        <dbReference type="Rhea" id="RHEA-COMP:10189"/>
        <dbReference type="ChEBI" id="CHEBI:57856"/>
        <dbReference type="ChEBI" id="CHEBI:59789"/>
        <dbReference type="ChEBI" id="CHEBI:74269"/>
        <dbReference type="ChEBI" id="CHEBI:74480"/>
        <dbReference type="EC" id="2.1.1.33"/>
    </reaction>
</comment>
<comment type="caution">
    <text evidence="8">The sequence shown here is derived from an EMBL/GenBank/DDBJ whole genome shotgun (WGS) entry which is preliminary data.</text>
</comment>
<evidence type="ECO:0000256" key="3">
    <source>
        <dbReference type="ARBA" id="ARBA00022603"/>
    </source>
</evidence>
<feature type="binding site" evidence="7">
    <location>
        <position position="143"/>
    </location>
    <ligand>
        <name>S-adenosyl-L-methionine</name>
        <dbReference type="ChEBI" id="CHEBI:59789"/>
    </ligand>
</feature>
<keyword evidence="4 7" id="KW-0808">Transferase</keyword>
<dbReference type="AlphaFoldDB" id="A0A511QUL3"/>
<organism evidence="8 9">
    <name type="scientific">Vibrio superstes NBRC 103154</name>
    <dbReference type="NCBI Taxonomy" id="1219062"/>
    <lineage>
        <taxon>Bacteria</taxon>
        <taxon>Pseudomonadati</taxon>
        <taxon>Pseudomonadota</taxon>
        <taxon>Gammaproteobacteria</taxon>
        <taxon>Vibrionales</taxon>
        <taxon>Vibrionaceae</taxon>
        <taxon>Vibrio</taxon>
    </lineage>
</organism>
<dbReference type="GO" id="GO:0043527">
    <property type="term" value="C:tRNA methyltransferase complex"/>
    <property type="evidence" value="ECO:0007669"/>
    <property type="project" value="TreeGrafter"/>
</dbReference>
<gene>
    <name evidence="7 8" type="primary">trmB</name>
    <name evidence="8" type="ORF">VSU01S_32940</name>
</gene>
<dbReference type="NCBIfam" id="TIGR00091">
    <property type="entry name" value="tRNA (guanosine(46)-N7)-methyltransferase TrmB"/>
    <property type="match status" value="1"/>
</dbReference>
<dbReference type="PANTHER" id="PTHR23417">
    <property type="entry name" value="3-DEOXY-D-MANNO-OCTULOSONIC-ACID TRANSFERASE/TRNA GUANINE-N 7 - -METHYLTRANSFERASE"/>
    <property type="match status" value="1"/>
</dbReference>
<dbReference type="FunFam" id="3.40.50.150:FF:000024">
    <property type="entry name" value="tRNA (guanine-N(7)-)-methyltransferase"/>
    <property type="match status" value="1"/>
</dbReference>
<dbReference type="SUPFAM" id="SSF53335">
    <property type="entry name" value="S-adenosyl-L-methionine-dependent methyltransferases"/>
    <property type="match status" value="1"/>
</dbReference>
<protein>
    <recommendedName>
        <fullName evidence="7">tRNA (guanine-N(7)-)-methyltransferase</fullName>
        <ecNumber evidence="7">2.1.1.33</ecNumber>
    </recommendedName>
    <alternativeName>
        <fullName evidence="7">tRNA (guanine(46)-N(7))-methyltransferase</fullName>
    </alternativeName>
    <alternativeName>
        <fullName evidence="7">tRNA(m7G46)-methyltransferase</fullName>
    </alternativeName>
</protein>
<feature type="binding site" evidence="7">
    <location>
        <position position="68"/>
    </location>
    <ligand>
        <name>S-adenosyl-L-methionine</name>
        <dbReference type="ChEBI" id="CHEBI:59789"/>
    </ligand>
</feature>
<dbReference type="EMBL" id="BJXK01000016">
    <property type="protein sequence ID" value="GEM81049.1"/>
    <property type="molecule type" value="Genomic_DNA"/>
</dbReference>
<feature type="binding site" evidence="7">
    <location>
        <position position="147"/>
    </location>
    <ligand>
        <name>substrate</name>
    </ligand>
</feature>
<comment type="pathway">
    <text evidence="7">tRNA modification; N(7)-methylguanine-tRNA biosynthesis.</text>
</comment>
<dbReference type="InterPro" id="IPR055361">
    <property type="entry name" value="tRNA_methyltr_TrmB_bact"/>
</dbReference>
<sequence>MSEVTTNEYTEDGKLVRKIRSFVRREGRLTKGQETALNECWPTMGIDYQNELLDWAQVFGNTNPVVLEIGFGMGASLVEMAKAAPEKNFIGIEVHRPGVGACLSLARDEGITNLRVMCHDAVEVFENMIPDGSLQTVQLFFPDPWHKKRHHKRRIVQVEFAEMLRSKLQMETGIFHMATDWENYAEHMIEIMNQAPGFANIATDGDYIPRPEERPLTKFEARGHRLGHGVWDIKYKRTA</sequence>
<dbReference type="EC" id="2.1.1.33" evidence="7"/>
<evidence type="ECO:0000313" key="9">
    <source>
        <dbReference type="Proteomes" id="UP000321113"/>
    </source>
</evidence>
<dbReference type="OrthoDB" id="9802090at2"/>
<evidence type="ECO:0000256" key="7">
    <source>
        <dbReference type="HAMAP-Rule" id="MF_01057"/>
    </source>
</evidence>
<evidence type="ECO:0000313" key="8">
    <source>
        <dbReference type="EMBL" id="GEM81049.1"/>
    </source>
</evidence>